<sequence length="258" mass="30368">MYARLVYFFGCYCTYTKLKNGREQDADWRLHDLIPSEEDRVDNSPNLIVMCESCSLNIRKWTAKNRGKRIINYRKEEVMRVSNEMALMDARVLPTPTIHYRPSSRENRVRPIDGTWNLHEEFNMKIDAIDYGISEDAEKIDDIKNLIMIKDDDRKDPMNAINIDRFIKCNKSTEEDTRERAYEVKNLLKDLPTYSILMERHTSSIYTKVHEITRVLSNTREFGKMAKSKESRLKKRKMVSNVDGHKNYGIDSDGLENL</sequence>
<name>U9SJ19_RHIID</name>
<gene>
    <name evidence="1" type="ORF">GLOINDRAFT_13138</name>
</gene>
<dbReference type="EMBL" id="KI300849">
    <property type="protein sequence ID" value="ERZ95923.1"/>
    <property type="molecule type" value="Genomic_DNA"/>
</dbReference>
<evidence type="ECO:0000313" key="1">
    <source>
        <dbReference type="EMBL" id="ERZ95923.1"/>
    </source>
</evidence>
<proteinExistence type="predicted"/>
<dbReference type="VEuPathDB" id="FungiDB:RhiirFUN_016296"/>
<organism evidence="1">
    <name type="scientific">Rhizophagus irregularis (strain DAOM 181602 / DAOM 197198 / MUCL 43194)</name>
    <name type="common">Arbuscular mycorrhizal fungus</name>
    <name type="synonym">Glomus intraradices</name>
    <dbReference type="NCBI Taxonomy" id="747089"/>
    <lineage>
        <taxon>Eukaryota</taxon>
        <taxon>Fungi</taxon>
        <taxon>Fungi incertae sedis</taxon>
        <taxon>Mucoromycota</taxon>
        <taxon>Glomeromycotina</taxon>
        <taxon>Glomeromycetes</taxon>
        <taxon>Glomerales</taxon>
        <taxon>Glomeraceae</taxon>
        <taxon>Rhizophagus</taxon>
    </lineage>
</organism>
<reference evidence="1" key="1">
    <citation type="submission" date="2013-07" db="EMBL/GenBank/DDBJ databases">
        <title>The genome of an arbuscular mycorrhizal fungus provides insights into the evolution of the oldest plant symbiosis.</title>
        <authorList>
            <consortium name="DOE Joint Genome Institute"/>
            <person name="Tisserant E."/>
            <person name="Malbreil M."/>
            <person name="Kuo A."/>
            <person name="Kohler A."/>
            <person name="Symeonidi A."/>
            <person name="Balestrini R."/>
            <person name="Charron P."/>
            <person name="Duensing N."/>
            <person name="Frei-dit-Frey N."/>
            <person name="Gianinazzi-Pearson V."/>
            <person name="Gilbert B."/>
            <person name="Handa Y."/>
            <person name="Hijri M."/>
            <person name="Kaul R."/>
            <person name="Kawaguchi M."/>
            <person name="Krajinski F."/>
            <person name="Lammers P."/>
            <person name="Lapierre D."/>
            <person name="Masclaux F.G."/>
            <person name="Murat C."/>
            <person name="Morin E."/>
            <person name="Ndikumana S."/>
            <person name="Pagni M."/>
            <person name="Petitpierre D."/>
            <person name="Requena N."/>
            <person name="Rosikiewicz P."/>
            <person name="Riley R."/>
            <person name="Saito K."/>
            <person name="San Clemente H."/>
            <person name="Shapiro H."/>
            <person name="van Tuinen D."/>
            <person name="Becard G."/>
            <person name="Bonfante P."/>
            <person name="Paszkowski U."/>
            <person name="Shachar-Hill Y."/>
            <person name="Young J.P."/>
            <person name="Sanders I.R."/>
            <person name="Henrissat B."/>
            <person name="Rensing S.A."/>
            <person name="Grigoriev I.V."/>
            <person name="Corradi N."/>
            <person name="Roux C."/>
            <person name="Martin F."/>
        </authorList>
    </citation>
    <scope>NUCLEOTIDE SEQUENCE</scope>
    <source>
        <strain evidence="1">DAOM 197198</strain>
    </source>
</reference>
<protein>
    <submittedName>
        <fullName evidence="1">Uncharacterized protein</fullName>
    </submittedName>
</protein>
<dbReference type="HOGENOM" id="CLU_1078287_0_0_1"/>
<dbReference type="AlphaFoldDB" id="U9SJ19"/>
<accession>U9SJ19</accession>